<dbReference type="GO" id="GO:0003955">
    <property type="term" value="F:NAD(P)H dehydrogenase (quinone) activity"/>
    <property type="evidence" value="ECO:0007669"/>
    <property type="project" value="TreeGrafter"/>
</dbReference>
<dbReference type="Proteomes" id="UP000600247">
    <property type="component" value="Unassembled WGS sequence"/>
</dbReference>
<dbReference type="PANTHER" id="PTHR47307">
    <property type="entry name" value="GLUTATHIONE-REGULATED POTASSIUM-EFFLUX SYSTEM ANCILLARY PROTEIN KEFG"/>
    <property type="match status" value="1"/>
</dbReference>
<dbReference type="Gene3D" id="3.40.50.360">
    <property type="match status" value="1"/>
</dbReference>
<feature type="domain" description="Flavodoxin-like fold" evidence="2">
    <location>
        <begin position="1"/>
        <end position="174"/>
    </location>
</feature>
<dbReference type="GO" id="GO:0010181">
    <property type="term" value="F:FMN binding"/>
    <property type="evidence" value="ECO:0007669"/>
    <property type="project" value="TreeGrafter"/>
</dbReference>
<dbReference type="GO" id="GO:0009055">
    <property type="term" value="F:electron transfer activity"/>
    <property type="evidence" value="ECO:0007669"/>
    <property type="project" value="TreeGrafter"/>
</dbReference>
<evidence type="ECO:0000259" key="2">
    <source>
        <dbReference type="Pfam" id="PF02525"/>
    </source>
</evidence>
<keyword evidence="4" id="KW-1185">Reference proteome</keyword>
<dbReference type="SUPFAM" id="SSF52218">
    <property type="entry name" value="Flavoproteins"/>
    <property type="match status" value="1"/>
</dbReference>
<organism evidence="3 4">
    <name type="scientific">Paenibacillus radicis</name>
    <name type="common">ex Gao et al. 2016</name>
    <dbReference type="NCBI Taxonomy" id="1737354"/>
    <lineage>
        <taxon>Bacteria</taxon>
        <taxon>Bacillati</taxon>
        <taxon>Bacillota</taxon>
        <taxon>Bacilli</taxon>
        <taxon>Bacillales</taxon>
        <taxon>Paenibacillaceae</taxon>
        <taxon>Paenibacillus</taxon>
    </lineage>
</organism>
<dbReference type="EMBL" id="BMHY01000005">
    <property type="protein sequence ID" value="GGG72531.1"/>
    <property type="molecule type" value="Genomic_DNA"/>
</dbReference>
<sequence length="178" mass="20927">MKTLIIVAHPNLENSVINKRWAEELRNYPEKYTVHELYKAYPDGKIDVEKEQQLVESHSKLVFQFPFYWFNCPPLLKQWFDDVFAYGWAYGSNGGDKLKDRKVGLAVSAGIREEDYSAEGKYRYTLEQLLYPFETTFHYCHADYASFFAFYGTESMPSDNETEIEKSAQDYVSYIDKL</sequence>
<name>A0A917M166_9BACL</name>
<comment type="caution">
    <text evidence="3">The sequence shown here is derived from an EMBL/GenBank/DDBJ whole genome shotgun (WGS) entry which is preliminary data.</text>
</comment>
<dbReference type="InterPro" id="IPR003680">
    <property type="entry name" value="Flavodoxin_fold"/>
</dbReference>
<dbReference type="Pfam" id="PF02525">
    <property type="entry name" value="Flavodoxin_2"/>
    <property type="match status" value="1"/>
</dbReference>
<proteinExistence type="predicted"/>
<evidence type="ECO:0000256" key="1">
    <source>
        <dbReference type="ARBA" id="ARBA00023002"/>
    </source>
</evidence>
<dbReference type="AlphaFoldDB" id="A0A917M166"/>
<dbReference type="PANTHER" id="PTHR47307:SF1">
    <property type="entry name" value="GLUTATHIONE-REGULATED POTASSIUM-EFFLUX SYSTEM ANCILLARY PROTEIN KEFG"/>
    <property type="match status" value="1"/>
</dbReference>
<evidence type="ECO:0000313" key="4">
    <source>
        <dbReference type="Proteomes" id="UP000600247"/>
    </source>
</evidence>
<accession>A0A917M166</accession>
<gene>
    <name evidence="3" type="primary">ywrO</name>
    <name evidence="3" type="ORF">GCM10010918_30440</name>
</gene>
<reference evidence="3 4" key="1">
    <citation type="journal article" date="2014" name="Int. J. Syst. Evol. Microbiol.">
        <title>Complete genome sequence of Corynebacterium casei LMG S-19264T (=DSM 44701T), isolated from a smear-ripened cheese.</title>
        <authorList>
            <consortium name="US DOE Joint Genome Institute (JGI-PGF)"/>
            <person name="Walter F."/>
            <person name="Albersmeier A."/>
            <person name="Kalinowski J."/>
            <person name="Ruckert C."/>
        </authorList>
    </citation>
    <scope>NUCLEOTIDE SEQUENCE [LARGE SCALE GENOMIC DNA]</scope>
    <source>
        <strain evidence="3 4">CGMCC 1.15286</strain>
    </source>
</reference>
<evidence type="ECO:0000313" key="3">
    <source>
        <dbReference type="EMBL" id="GGG72531.1"/>
    </source>
</evidence>
<protein>
    <submittedName>
        <fullName evidence="3">NAD(P)H oxidoreductase</fullName>
    </submittedName>
</protein>
<dbReference type="RefSeq" id="WP_188890046.1">
    <property type="nucleotide sequence ID" value="NZ_BMHY01000005.1"/>
</dbReference>
<dbReference type="InterPro" id="IPR029039">
    <property type="entry name" value="Flavoprotein-like_sf"/>
</dbReference>
<dbReference type="InterPro" id="IPR046980">
    <property type="entry name" value="KefG/KefF"/>
</dbReference>
<keyword evidence="1" id="KW-0560">Oxidoreductase</keyword>